<dbReference type="HOGENOM" id="CLU_3068407_0_0_1"/>
<dbReference type="EMBL" id="FQ790317">
    <property type="protein sequence ID" value="CCD34795.1"/>
    <property type="molecule type" value="Genomic_DNA"/>
</dbReference>
<evidence type="ECO:0000313" key="2">
    <source>
        <dbReference type="Proteomes" id="UP000008177"/>
    </source>
</evidence>
<dbReference type="InParanoid" id="G2YCG6"/>
<proteinExistence type="predicted"/>
<gene>
    <name evidence="1" type="ORF">BofuT4_uP098540.1</name>
</gene>
<evidence type="ECO:0000313" key="1">
    <source>
        <dbReference type="EMBL" id="CCD34795.1"/>
    </source>
</evidence>
<name>G2YCG6_BOTF4</name>
<protein>
    <submittedName>
        <fullName evidence="1">Uncharacterized protein</fullName>
    </submittedName>
</protein>
<organism evidence="1 2">
    <name type="scientific">Botryotinia fuckeliana (strain T4)</name>
    <name type="common">Noble rot fungus</name>
    <name type="synonym">Botrytis cinerea</name>
    <dbReference type="NCBI Taxonomy" id="999810"/>
    <lineage>
        <taxon>Eukaryota</taxon>
        <taxon>Fungi</taxon>
        <taxon>Dikarya</taxon>
        <taxon>Ascomycota</taxon>
        <taxon>Pezizomycotina</taxon>
        <taxon>Leotiomycetes</taxon>
        <taxon>Helotiales</taxon>
        <taxon>Sclerotiniaceae</taxon>
        <taxon>Botrytis</taxon>
    </lineage>
</organism>
<dbReference type="Proteomes" id="UP000008177">
    <property type="component" value="Unplaced contigs"/>
</dbReference>
<reference evidence="2" key="1">
    <citation type="journal article" date="2011" name="PLoS Genet.">
        <title>Genomic analysis of the necrotrophic fungal pathogens Sclerotinia sclerotiorum and Botrytis cinerea.</title>
        <authorList>
            <person name="Amselem J."/>
            <person name="Cuomo C.A."/>
            <person name="van Kan J.A."/>
            <person name="Viaud M."/>
            <person name="Benito E.P."/>
            <person name="Couloux A."/>
            <person name="Coutinho P.M."/>
            <person name="de Vries R.P."/>
            <person name="Dyer P.S."/>
            <person name="Fillinger S."/>
            <person name="Fournier E."/>
            <person name="Gout L."/>
            <person name="Hahn M."/>
            <person name="Kohn L."/>
            <person name="Lapalu N."/>
            <person name="Plummer K.M."/>
            <person name="Pradier J.M."/>
            <person name="Quevillon E."/>
            <person name="Sharon A."/>
            <person name="Simon A."/>
            <person name="ten Have A."/>
            <person name="Tudzynski B."/>
            <person name="Tudzynski P."/>
            <person name="Wincker P."/>
            <person name="Andrew M."/>
            <person name="Anthouard V."/>
            <person name="Beever R.E."/>
            <person name="Beffa R."/>
            <person name="Benoit I."/>
            <person name="Bouzid O."/>
            <person name="Brault B."/>
            <person name="Chen Z."/>
            <person name="Choquer M."/>
            <person name="Collemare J."/>
            <person name="Cotton P."/>
            <person name="Danchin E.G."/>
            <person name="Da Silva C."/>
            <person name="Gautier A."/>
            <person name="Giraud C."/>
            <person name="Giraud T."/>
            <person name="Gonzalez C."/>
            <person name="Grossetete S."/>
            <person name="Guldener U."/>
            <person name="Henrissat B."/>
            <person name="Howlett B.J."/>
            <person name="Kodira C."/>
            <person name="Kretschmer M."/>
            <person name="Lappartient A."/>
            <person name="Leroch M."/>
            <person name="Levis C."/>
            <person name="Mauceli E."/>
            <person name="Neuveglise C."/>
            <person name="Oeser B."/>
            <person name="Pearson M."/>
            <person name="Poulain J."/>
            <person name="Poussereau N."/>
            <person name="Quesneville H."/>
            <person name="Rascle C."/>
            <person name="Schumacher J."/>
            <person name="Segurens B."/>
            <person name="Sexton A."/>
            <person name="Silva E."/>
            <person name="Sirven C."/>
            <person name="Soanes D.M."/>
            <person name="Talbot N.J."/>
            <person name="Templeton M."/>
            <person name="Yandava C."/>
            <person name="Yarden O."/>
            <person name="Zeng Q."/>
            <person name="Rollins J.A."/>
            <person name="Lebrun M.H."/>
            <person name="Dickman M."/>
        </authorList>
    </citation>
    <scope>NUCLEOTIDE SEQUENCE [LARGE SCALE GENOMIC DNA]</scope>
    <source>
        <strain evidence="2">T4</strain>
    </source>
</reference>
<accession>G2YCG6</accession>
<dbReference type="AlphaFoldDB" id="G2YCG6"/>
<sequence length="53" mass="6336">MTTRRRRKRWREGGTRIWDRDGDIIQDGEIPMHFSRLSSYPGFLSRIFPPALC</sequence>